<comment type="caution">
    <text evidence="1">The sequence shown here is derived from an EMBL/GenBank/DDBJ whole genome shotgun (WGS) entry which is preliminary data.</text>
</comment>
<name>A0AAD7A1R6_9AGAR</name>
<dbReference type="AlphaFoldDB" id="A0AAD7A1R6"/>
<organism evidence="1 2">
    <name type="scientific">Mycena albidolilacea</name>
    <dbReference type="NCBI Taxonomy" id="1033008"/>
    <lineage>
        <taxon>Eukaryota</taxon>
        <taxon>Fungi</taxon>
        <taxon>Dikarya</taxon>
        <taxon>Basidiomycota</taxon>
        <taxon>Agaricomycotina</taxon>
        <taxon>Agaricomycetes</taxon>
        <taxon>Agaricomycetidae</taxon>
        <taxon>Agaricales</taxon>
        <taxon>Marasmiineae</taxon>
        <taxon>Mycenaceae</taxon>
        <taxon>Mycena</taxon>
    </lineage>
</organism>
<protein>
    <submittedName>
        <fullName evidence="1">Uncharacterized protein</fullName>
    </submittedName>
</protein>
<sequence>MSRALSSAKSSPSSMTLLGAILALDNTSNAMSRVTEMDAQLRPLSDLKKGLGGLKKQQEVDLEKEGDPEPRLCAMVDVSETSYRMQNIPPKWWKIKTLVRKAAMARIPPSLSLTTAYNLHGEYVWKVAELQSISGPRNSPTCGSTPLSDPASSLIRLNRWGTPMLKCSQPRKEGLSG</sequence>
<reference evidence="1" key="1">
    <citation type="submission" date="2023-03" db="EMBL/GenBank/DDBJ databases">
        <title>Massive genome expansion in bonnet fungi (Mycena s.s.) driven by repeated elements and novel gene families across ecological guilds.</title>
        <authorList>
            <consortium name="Lawrence Berkeley National Laboratory"/>
            <person name="Harder C.B."/>
            <person name="Miyauchi S."/>
            <person name="Viragh M."/>
            <person name="Kuo A."/>
            <person name="Thoen E."/>
            <person name="Andreopoulos B."/>
            <person name="Lu D."/>
            <person name="Skrede I."/>
            <person name="Drula E."/>
            <person name="Henrissat B."/>
            <person name="Morin E."/>
            <person name="Kohler A."/>
            <person name="Barry K."/>
            <person name="LaButti K."/>
            <person name="Morin E."/>
            <person name="Salamov A."/>
            <person name="Lipzen A."/>
            <person name="Mereny Z."/>
            <person name="Hegedus B."/>
            <person name="Baldrian P."/>
            <person name="Stursova M."/>
            <person name="Weitz H."/>
            <person name="Taylor A."/>
            <person name="Grigoriev I.V."/>
            <person name="Nagy L.G."/>
            <person name="Martin F."/>
            <person name="Kauserud H."/>
        </authorList>
    </citation>
    <scope>NUCLEOTIDE SEQUENCE</scope>
    <source>
        <strain evidence="1">CBHHK002</strain>
    </source>
</reference>
<evidence type="ECO:0000313" key="1">
    <source>
        <dbReference type="EMBL" id="KAJ7347846.1"/>
    </source>
</evidence>
<dbReference type="Proteomes" id="UP001218218">
    <property type="component" value="Unassembled WGS sequence"/>
</dbReference>
<evidence type="ECO:0000313" key="2">
    <source>
        <dbReference type="Proteomes" id="UP001218218"/>
    </source>
</evidence>
<gene>
    <name evidence="1" type="ORF">DFH08DRAFT_808622</name>
</gene>
<proteinExistence type="predicted"/>
<keyword evidence="2" id="KW-1185">Reference proteome</keyword>
<dbReference type="EMBL" id="JARIHO010000018">
    <property type="protein sequence ID" value="KAJ7347846.1"/>
    <property type="molecule type" value="Genomic_DNA"/>
</dbReference>
<accession>A0AAD7A1R6</accession>